<dbReference type="EMBL" id="JXOJ01000002">
    <property type="protein sequence ID" value="KLK88499.1"/>
    <property type="molecule type" value="Genomic_DNA"/>
</dbReference>
<keyword evidence="1" id="KW-1133">Transmembrane helix</keyword>
<accession>A0A0H1R0B1</accession>
<gene>
    <name evidence="2" type="ORF">SZ63_05660</name>
</gene>
<evidence type="ECO:0000313" key="3">
    <source>
        <dbReference type="Proteomes" id="UP000035301"/>
    </source>
</evidence>
<feature type="transmembrane region" description="Helical" evidence="1">
    <location>
        <begin position="51"/>
        <end position="70"/>
    </location>
</feature>
<dbReference type="PATRIC" id="fig|1550566.3.peg.1223"/>
<organism evidence="2 3">
    <name type="scientific">Methanoculleus sediminis</name>
    <dbReference type="NCBI Taxonomy" id="1550566"/>
    <lineage>
        <taxon>Archaea</taxon>
        <taxon>Methanobacteriati</taxon>
        <taxon>Methanobacteriota</taxon>
        <taxon>Stenosarchaea group</taxon>
        <taxon>Methanomicrobia</taxon>
        <taxon>Methanomicrobiales</taxon>
        <taxon>Methanomicrobiaceae</taxon>
        <taxon>Methanoculleus</taxon>
    </lineage>
</organism>
<dbReference type="Proteomes" id="UP000035301">
    <property type="component" value="Unassembled WGS sequence"/>
</dbReference>
<reference evidence="2 3" key="1">
    <citation type="journal article" date="2015" name="Int. J. Syst. Evol. Microbiol.">
        <title>Methanoculleus sediminis sp. nov., a methanogen from sediments near a submarine mud volcano.</title>
        <authorList>
            <person name="Chen S.C."/>
            <person name="Chen M.F."/>
            <person name="Lai M.C."/>
            <person name="Weng C.Y."/>
            <person name="Wu S.Y."/>
            <person name="Lin S."/>
            <person name="Yang T.F."/>
            <person name="Chen P.C."/>
        </authorList>
    </citation>
    <scope>NUCLEOTIDE SEQUENCE [LARGE SCALE GENOMIC DNA]</scope>
    <source>
        <strain evidence="2 3">S3Fa</strain>
    </source>
</reference>
<evidence type="ECO:0000313" key="2">
    <source>
        <dbReference type="EMBL" id="KLK88499.1"/>
    </source>
</evidence>
<keyword evidence="1" id="KW-0472">Membrane</keyword>
<name>A0A0H1R0B1_9EURY</name>
<evidence type="ECO:0000256" key="1">
    <source>
        <dbReference type="SAM" id="Phobius"/>
    </source>
</evidence>
<keyword evidence="1" id="KW-0812">Transmembrane</keyword>
<dbReference type="AlphaFoldDB" id="A0A0H1R0B1"/>
<proteinExistence type="predicted"/>
<sequence>MRMSNFVRDERVKPFASYMPILSFLSANIVMVFLFDYFFQISTLFELFSVPLYALGIFASFAVIKTSLFFRFKDTTIEREGIRERLPENSIEKYNSCPQLGWVNNYLILQRLFFFNVLNDLFILTLFWGSLFFIFYFVPFSFGRIPLPQGFSVTNFVALITLIGVIAGFFQLYISNYKETVVQRMQNTVSKHLKNCLKEVSPWDFVEHLKEASKNSELAKKVENFLENDENISQKYMKRYKSVINSGGRRDYPNLVIYNLLSPATSDPINIFRNIDRYAEYELPEPEREELKENYRSYFNLKRQQFINELQKMDLNGVRKVVFSSIIFFDETFSDYISLNFESSNRTENLEFFEDFLQDYALNCVFEFFDILYNIQEIK</sequence>
<protein>
    <submittedName>
        <fullName evidence="2">Uncharacterized protein</fullName>
    </submittedName>
</protein>
<keyword evidence="3" id="KW-1185">Reference proteome</keyword>
<feature type="transmembrane region" description="Helical" evidence="1">
    <location>
        <begin position="117"/>
        <end position="138"/>
    </location>
</feature>
<feature type="transmembrane region" description="Helical" evidence="1">
    <location>
        <begin position="21"/>
        <end position="39"/>
    </location>
</feature>
<comment type="caution">
    <text evidence="2">The sequence shown here is derived from an EMBL/GenBank/DDBJ whole genome shotgun (WGS) entry which is preliminary data.</text>
</comment>
<feature type="transmembrane region" description="Helical" evidence="1">
    <location>
        <begin position="150"/>
        <end position="174"/>
    </location>
</feature>